<dbReference type="AlphaFoldDB" id="K4AKU9"/>
<evidence type="ECO:0000256" key="1">
    <source>
        <dbReference type="SAM" id="Phobius"/>
    </source>
</evidence>
<organism evidence="2 3">
    <name type="scientific">Setaria italica</name>
    <name type="common">Foxtail millet</name>
    <name type="synonym">Panicum italicum</name>
    <dbReference type="NCBI Taxonomy" id="4555"/>
    <lineage>
        <taxon>Eukaryota</taxon>
        <taxon>Viridiplantae</taxon>
        <taxon>Streptophyta</taxon>
        <taxon>Embryophyta</taxon>
        <taxon>Tracheophyta</taxon>
        <taxon>Spermatophyta</taxon>
        <taxon>Magnoliopsida</taxon>
        <taxon>Liliopsida</taxon>
        <taxon>Poales</taxon>
        <taxon>Poaceae</taxon>
        <taxon>PACMAD clade</taxon>
        <taxon>Panicoideae</taxon>
        <taxon>Panicodae</taxon>
        <taxon>Paniceae</taxon>
        <taxon>Cenchrinae</taxon>
        <taxon>Setaria</taxon>
    </lineage>
</organism>
<dbReference type="PANTHER" id="PTHR33530">
    <property type="entry name" value="OS01G0147100 PROTEIN"/>
    <property type="match status" value="1"/>
</dbReference>
<dbReference type="Pfam" id="PF12442">
    <property type="entry name" value="DUF3681"/>
    <property type="match status" value="1"/>
</dbReference>
<dbReference type="Proteomes" id="UP000004995">
    <property type="component" value="Unassembled WGS sequence"/>
</dbReference>
<keyword evidence="1" id="KW-0472">Membrane</keyword>
<dbReference type="EnsemblPlants" id="KQK86223">
    <property type="protein sequence ID" value="KQK86223"/>
    <property type="gene ID" value="SETIT_039527mg"/>
</dbReference>
<sequence length="117" mass="13066">MMLTDGVRGCADQDRVLDLGGLLTTWASCRRCRSRRTDIVQAATALTLVIFMSPGGIFSRGKALFYLYYGILIAVIIFGFVEASTSPDPARHHRDDDPLDLNFAHCSCGWTWRLCHL</sequence>
<dbReference type="Gramene" id="KQK86223">
    <property type="protein sequence ID" value="KQK86223"/>
    <property type="gene ID" value="SETIT_039527mg"/>
</dbReference>
<dbReference type="InterPro" id="IPR022149">
    <property type="entry name" value="DUF3681"/>
</dbReference>
<proteinExistence type="predicted"/>
<dbReference type="EMBL" id="AGNK02005291">
    <property type="status" value="NOT_ANNOTATED_CDS"/>
    <property type="molecule type" value="Genomic_DNA"/>
</dbReference>
<protein>
    <submittedName>
        <fullName evidence="2">Uncharacterized protein</fullName>
    </submittedName>
</protein>
<feature type="transmembrane region" description="Helical" evidence="1">
    <location>
        <begin position="39"/>
        <end position="57"/>
    </location>
</feature>
<evidence type="ECO:0000313" key="2">
    <source>
        <dbReference type="EnsemblPlants" id="KQK86223"/>
    </source>
</evidence>
<dbReference type="HOGENOM" id="CLU_2089018_0_0_1"/>
<keyword evidence="1" id="KW-1133">Transmembrane helix</keyword>
<keyword evidence="1" id="KW-0812">Transmembrane</keyword>
<accession>K4AKU9</accession>
<keyword evidence="3" id="KW-1185">Reference proteome</keyword>
<name>K4AKU9_SETIT</name>
<evidence type="ECO:0000313" key="3">
    <source>
        <dbReference type="Proteomes" id="UP000004995"/>
    </source>
</evidence>
<feature type="transmembrane region" description="Helical" evidence="1">
    <location>
        <begin position="63"/>
        <end position="81"/>
    </location>
</feature>
<reference evidence="2" key="2">
    <citation type="submission" date="2018-08" db="UniProtKB">
        <authorList>
            <consortium name="EnsemblPlants"/>
        </authorList>
    </citation>
    <scope>IDENTIFICATION</scope>
    <source>
        <strain evidence="2">Yugu1</strain>
    </source>
</reference>
<dbReference type="PANTHER" id="PTHR33530:SF12">
    <property type="entry name" value="MAJOR FACILITATOR SUPERFAMILY (MFS) PROFILE DOMAIN-CONTAINING PROTEIN"/>
    <property type="match status" value="1"/>
</dbReference>
<reference evidence="3" key="1">
    <citation type="journal article" date="2012" name="Nat. Biotechnol.">
        <title>Reference genome sequence of the model plant Setaria.</title>
        <authorList>
            <person name="Bennetzen J.L."/>
            <person name="Schmutz J."/>
            <person name="Wang H."/>
            <person name="Percifield R."/>
            <person name="Hawkins J."/>
            <person name="Pontaroli A.C."/>
            <person name="Estep M."/>
            <person name="Feng L."/>
            <person name="Vaughn J.N."/>
            <person name="Grimwood J."/>
            <person name="Jenkins J."/>
            <person name="Barry K."/>
            <person name="Lindquist E."/>
            <person name="Hellsten U."/>
            <person name="Deshpande S."/>
            <person name="Wang X."/>
            <person name="Wu X."/>
            <person name="Mitros T."/>
            <person name="Triplett J."/>
            <person name="Yang X."/>
            <person name="Ye C.Y."/>
            <person name="Mauro-Herrera M."/>
            <person name="Wang L."/>
            <person name="Li P."/>
            <person name="Sharma M."/>
            <person name="Sharma R."/>
            <person name="Ronald P.C."/>
            <person name="Panaud O."/>
            <person name="Kellogg E.A."/>
            <person name="Brutnell T.P."/>
            <person name="Doust A.N."/>
            <person name="Tuskan G.A."/>
            <person name="Rokhsar D."/>
            <person name="Devos K.M."/>
        </authorList>
    </citation>
    <scope>NUCLEOTIDE SEQUENCE [LARGE SCALE GENOMIC DNA]</scope>
    <source>
        <strain evidence="3">cv. Yugu1</strain>
    </source>
</reference>
<dbReference type="InParanoid" id="K4AKU9"/>